<dbReference type="Gene3D" id="1.10.510.10">
    <property type="entry name" value="Transferase(Phosphotransferase) domain 1"/>
    <property type="match status" value="1"/>
</dbReference>
<dbReference type="Pfam" id="PF00069">
    <property type="entry name" value="Pkinase"/>
    <property type="match status" value="1"/>
</dbReference>
<evidence type="ECO:0000313" key="4">
    <source>
        <dbReference type="EMBL" id="KAK1354996.1"/>
    </source>
</evidence>
<evidence type="ECO:0000259" key="3">
    <source>
        <dbReference type="PROSITE" id="PS50011"/>
    </source>
</evidence>
<comment type="similarity">
    <text evidence="1">Belongs to the protein kinase superfamily. CK1 Ser/Thr protein kinase family. Casein kinase I subfamily.</text>
</comment>
<dbReference type="PROSITE" id="PS50011">
    <property type="entry name" value="PROTEIN_KINASE_DOM"/>
    <property type="match status" value="1"/>
</dbReference>
<evidence type="ECO:0000256" key="1">
    <source>
        <dbReference type="ARBA" id="ARBA00005926"/>
    </source>
</evidence>
<dbReference type="Proteomes" id="UP001237642">
    <property type="component" value="Unassembled WGS sequence"/>
</dbReference>
<comment type="caution">
    <text evidence="4">The sequence shown here is derived from an EMBL/GenBank/DDBJ whole genome shotgun (WGS) entry which is preliminary data.</text>
</comment>
<keyword evidence="4" id="KW-0418">Kinase</keyword>
<dbReference type="InterPro" id="IPR000719">
    <property type="entry name" value="Prot_kinase_dom"/>
</dbReference>
<evidence type="ECO:0000313" key="5">
    <source>
        <dbReference type="Proteomes" id="UP001237642"/>
    </source>
</evidence>
<organism evidence="4 5">
    <name type="scientific">Heracleum sosnowskyi</name>
    <dbReference type="NCBI Taxonomy" id="360622"/>
    <lineage>
        <taxon>Eukaryota</taxon>
        <taxon>Viridiplantae</taxon>
        <taxon>Streptophyta</taxon>
        <taxon>Embryophyta</taxon>
        <taxon>Tracheophyta</taxon>
        <taxon>Spermatophyta</taxon>
        <taxon>Magnoliopsida</taxon>
        <taxon>eudicotyledons</taxon>
        <taxon>Gunneridae</taxon>
        <taxon>Pentapetalae</taxon>
        <taxon>asterids</taxon>
        <taxon>campanulids</taxon>
        <taxon>Apiales</taxon>
        <taxon>Apiaceae</taxon>
        <taxon>Apioideae</taxon>
        <taxon>apioid superclade</taxon>
        <taxon>Tordylieae</taxon>
        <taxon>Tordyliinae</taxon>
        <taxon>Heracleum</taxon>
    </lineage>
</organism>
<gene>
    <name evidence="4" type="ORF">POM88_048252</name>
</gene>
<dbReference type="PANTHER" id="PTHR11909">
    <property type="entry name" value="CASEIN KINASE-RELATED"/>
    <property type="match status" value="1"/>
</dbReference>
<dbReference type="PROSITE" id="PS00108">
    <property type="entry name" value="PROTEIN_KINASE_ST"/>
    <property type="match status" value="1"/>
</dbReference>
<name>A0AAD8GUW1_9APIA</name>
<feature type="domain" description="Protein kinase" evidence="3">
    <location>
        <begin position="9"/>
        <end position="277"/>
    </location>
</feature>
<keyword evidence="4" id="KW-0723">Serine/threonine-protein kinase</keyword>
<dbReference type="SMART" id="SM00220">
    <property type="entry name" value="S_TKc"/>
    <property type="match status" value="1"/>
</dbReference>
<reference evidence="4" key="1">
    <citation type="submission" date="2023-02" db="EMBL/GenBank/DDBJ databases">
        <title>Genome of toxic invasive species Heracleum sosnowskyi carries increased number of genes despite the absence of recent whole-genome duplications.</title>
        <authorList>
            <person name="Schelkunov M."/>
            <person name="Shtratnikova V."/>
            <person name="Makarenko M."/>
            <person name="Klepikova A."/>
            <person name="Omelchenko D."/>
            <person name="Novikova G."/>
            <person name="Obukhova E."/>
            <person name="Bogdanov V."/>
            <person name="Penin A."/>
            <person name="Logacheva M."/>
        </authorList>
    </citation>
    <scope>NUCLEOTIDE SEQUENCE</scope>
    <source>
        <strain evidence="4">Hsosn_3</strain>
        <tissue evidence="4">Leaf</tissue>
    </source>
</reference>
<reference evidence="4" key="2">
    <citation type="submission" date="2023-05" db="EMBL/GenBank/DDBJ databases">
        <authorList>
            <person name="Schelkunov M.I."/>
        </authorList>
    </citation>
    <scope>NUCLEOTIDE SEQUENCE</scope>
    <source>
        <strain evidence="4">Hsosn_3</strain>
        <tissue evidence="4">Leaf</tissue>
    </source>
</reference>
<dbReference type="SUPFAM" id="SSF56112">
    <property type="entry name" value="Protein kinase-like (PK-like)"/>
    <property type="match status" value="2"/>
</dbReference>
<evidence type="ECO:0000256" key="2">
    <source>
        <dbReference type="ARBA" id="ARBA00012513"/>
    </source>
</evidence>
<dbReference type="AlphaFoldDB" id="A0AAD8GUW1"/>
<protein>
    <recommendedName>
        <fullName evidence="2">non-specific serine/threonine protein kinase</fullName>
        <ecNumber evidence="2">2.7.11.1</ecNumber>
    </recommendedName>
</protein>
<dbReference type="InterPro" id="IPR011009">
    <property type="entry name" value="Kinase-like_dom_sf"/>
</dbReference>
<accession>A0AAD8GUW1</accession>
<dbReference type="InterPro" id="IPR008271">
    <property type="entry name" value="Ser/Thr_kinase_AS"/>
</dbReference>
<dbReference type="GO" id="GO:0004674">
    <property type="term" value="F:protein serine/threonine kinase activity"/>
    <property type="evidence" value="ECO:0007669"/>
    <property type="project" value="UniProtKB-KW"/>
</dbReference>
<keyword evidence="4" id="KW-0808">Transferase</keyword>
<dbReference type="FunFam" id="1.10.510.10:FF:000596">
    <property type="entry name" value="CK1 family protein kinase"/>
    <property type="match status" value="1"/>
</dbReference>
<proteinExistence type="inferred from homology"/>
<dbReference type="EMBL" id="JAUIZM010000011">
    <property type="protein sequence ID" value="KAK1354996.1"/>
    <property type="molecule type" value="Genomic_DNA"/>
</dbReference>
<sequence>MENSIVNKFLVGKKIAGGCFGEIFSGTNIVTNEEAAIKLENVKTTKYPMLSYESKVYKHLQGGTGIPNIKWFGVQGDYNVLVMDMLGPSLEDLFNFCGRKFSLKTVLMLADQMIDRVAFVHSKSFVHCDIKPDNFLMGKQQQYSSNCNITNNNPLYSSSQLLIYNPTFEREIKKLTGTARYASLNIHLGIEHSRRDGMESTGYLLMYFLRGSLPWQGLEGRTKKEKFERISEKKVSIEALCCGYPTEFADYFYYCRSLRFEDKPDYAYLKRLFSELVKQKGFQLDYVFDWTVTECQQVKIDAPSSRTLDPTAGTSSRIRPANQYVDLQSEPEVDQVSEMQVLCPEGCLFMKCRRGYTFCYNCGAHLIDHYCRKCKHQKMVVLMEPLVGNKFRLGKKICSGSFAEIYLGTNIGTDEEVAFKLENLKMKYPQLLYESKVYTISTRRK</sequence>
<dbReference type="GO" id="GO:0005524">
    <property type="term" value="F:ATP binding"/>
    <property type="evidence" value="ECO:0007669"/>
    <property type="project" value="InterPro"/>
</dbReference>
<keyword evidence="5" id="KW-1185">Reference proteome</keyword>
<dbReference type="InterPro" id="IPR050235">
    <property type="entry name" value="CK1_Ser-Thr_kinase"/>
</dbReference>
<dbReference type="Gene3D" id="3.30.200.20">
    <property type="entry name" value="Phosphorylase Kinase, domain 1"/>
    <property type="match status" value="1"/>
</dbReference>
<dbReference type="EC" id="2.7.11.1" evidence="2"/>